<reference evidence="2" key="2">
    <citation type="journal article" date="2024" name="Plant">
        <title>Genomic evolution and insights into agronomic trait innovations of Sesamum species.</title>
        <authorList>
            <person name="Miao H."/>
            <person name="Wang L."/>
            <person name="Qu L."/>
            <person name="Liu H."/>
            <person name="Sun Y."/>
            <person name="Le M."/>
            <person name="Wang Q."/>
            <person name="Wei S."/>
            <person name="Zheng Y."/>
            <person name="Lin W."/>
            <person name="Duan Y."/>
            <person name="Cao H."/>
            <person name="Xiong S."/>
            <person name="Wang X."/>
            <person name="Wei L."/>
            <person name="Li C."/>
            <person name="Ma Q."/>
            <person name="Ju M."/>
            <person name="Zhao R."/>
            <person name="Li G."/>
            <person name="Mu C."/>
            <person name="Tian Q."/>
            <person name="Mei H."/>
            <person name="Zhang T."/>
            <person name="Gao T."/>
            <person name="Zhang H."/>
        </authorList>
    </citation>
    <scope>NUCLEOTIDE SEQUENCE</scope>
    <source>
        <strain evidence="2">G01</strain>
    </source>
</reference>
<comment type="caution">
    <text evidence="2">The sequence shown here is derived from an EMBL/GenBank/DDBJ whole genome shotgun (WGS) entry which is preliminary data.</text>
</comment>
<name>A0AAW2LWJ2_9LAMI</name>
<dbReference type="AlphaFoldDB" id="A0AAW2LWJ2"/>
<sequence>MAWVCFLEEDLDHILGEAEAEVKGYAGQAGDAANEERVPDKSIPQPRVKDIPVPSGRLILKKKKKMMPVARPHL</sequence>
<organism evidence="2">
    <name type="scientific">Sesamum angustifolium</name>
    <dbReference type="NCBI Taxonomy" id="2727405"/>
    <lineage>
        <taxon>Eukaryota</taxon>
        <taxon>Viridiplantae</taxon>
        <taxon>Streptophyta</taxon>
        <taxon>Embryophyta</taxon>
        <taxon>Tracheophyta</taxon>
        <taxon>Spermatophyta</taxon>
        <taxon>Magnoliopsida</taxon>
        <taxon>eudicotyledons</taxon>
        <taxon>Gunneridae</taxon>
        <taxon>Pentapetalae</taxon>
        <taxon>asterids</taxon>
        <taxon>lamiids</taxon>
        <taxon>Lamiales</taxon>
        <taxon>Pedaliaceae</taxon>
        <taxon>Sesamum</taxon>
    </lineage>
</organism>
<accession>A0AAW2LWJ2</accession>
<dbReference type="EMBL" id="JACGWK010000012">
    <property type="protein sequence ID" value="KAL0323495.1"/>
    <property type="molecule type" value="Genomic_DNA"/>
</dbReference>
<gene>
    <name evidence="2" type="ORF">Sangu_1968800</name>
</gene>
<protein>
    <submittedName>
        <fullName evidence="2">Uncharacterized protein</fullName>
    </submittedName>
</protein>
<reference evidence="2" key="1">
    <citation type="submission" date="2020-06" db="EMBL/GenBank/DDBJ databases">
        <authorList>
            <person name="Li T."/>
            <person name="Hu X."/>
            <person name="Zhang T."/>
            <person name="Song X."/>
            <person name="Zhang H."/>
            <person name="Dai N."/>
            <person name="Sheng W."/>
            <person name="Hou X."/>
            <person name="Wei L."/>
        </authorList>
    </citation>
    <scope>NUCLEOTIDE SEQUENCE</scope>
    <source>
        <strain evidence="2">G01</strain>
        <tissue evidence="2">Leaf</tissue>
    </source>
</reference>
<feature type="region of interest" description="Disordered" evidence="1">
    <location>
        <begin position="26"/>
        <end position="47"/>
    </location>
</feature>
<evidence type="ECO:0000256" key="1">
    <source>
        <dbReference type="SAM" id="MobiDB-lite"/>
    </source>
</evidence>
<evidence type="ECO:0000313" key="2">
    <source>
        <dbReference type="EMBL" id="KAL0323495.1"/>
    </source>
</evidence>
<proteinExistence type="predicted"/>